<dbReference type="OrthoDB" id="517878at2"/>
<evidence type="ECO:0000256" key="1">
    <source>
        <dbReference type="SAM" id="MobiDB-lite"/>
    </source>
</evidence>
<protein>
    <recommendedName>
        <fullName evidence="4">DUF4278 domain-containing protein</fullName>
    </recommendedName>
</protein>
<dbReference type="EMBL" id="FOZW01000031">
    <property type="protein sequence ID" value="SFT27464.1"/>
    <property type="molecule type" value="Genomic_DNA"/>
</dbReference>
<evidence type="ECO:0008006" key="4">
    <source>
        <dbReference type="Google" id="ProtNLM"/>
    </source>
</evidence>
<dbReference type="RefSeq" id="WP_092567526.1">
    <property type="nucleotide sequence ID" value="NZ_FNCL01000036.1"/>
</dbReference>
<reference evidence="3" key="1">
    <citation type="submission" date="2016-10" db="EMBL/GenBank/DDBJ databases">
        <authorList>
            <person name="Varghese N."/>
            <person name="Submissions S."/>
        </authorList>
    </citation>
    <scope>NUCLEOTIDE SEQUENCE [LARGE SCALE GENOMIC DNA]</scope>
    <source>
        <strain evidence="3">DSM 26894</strain>
    </source>
</reference>
<dbReference type="STRING" id="311180.SAMN04488050_1316"/>
<evidence type="ECO:0000313" key="2">
    <source>
        <dbReference type="EMBL" id="SFT27464.1"/>
    </source>
</evidence>
<accession>A0A1I6WPJ7</accession>
<gene>
    <name evidence="2" type="ORF">SAMN04488050_1316</name>
</gene>
<dbReference type="Proteomes" id="UP000199392">
    <property type="component" value="Unassembled WGS sequence"/>
</dbReference>
<name>A0A1I6WPJ7_9RHOB</name>
<dbReference type="AlphaFoldDB" id="A0A1I6WPJ7"/>
<feature type="region of interest" description="Disordered" evidence="1">
    <location>
        <begin position="1"/>
        <end position="23"/>
    </location>
</feature>
<proteinExistence type="predicted"/>
<keyword evidence="3" id="KW-1185">Reference proteome</keyword>
<organism evidence="2 3">
    <name type="scientific">Alloyangia pacifica</name>
    <dbReference type="NCBI Taxonomy" id="311180"/>
    <lineage>
        <taxon>Bacteria</taxon>
        <taxon>Pseudomonadati</taxon>
        <taxon>Pseudomonadota</taxon>
        <taxon>Alphaproteobacteria</taxon>
        <taxon>Rhodobacterales</taxon>
        <taxon>Roseobacteraceae</taxon>
        <taxon>Alloyangia</taxon>
    </lineage>
</organism>
<evidence type="ECO:0000313" key="3">
    <source>
        <dbReference type="Proteomes" id="UP000199392"/>
    </source>
</evidence>
<sequence length="80" mass="8873">MTFAMSPFSISGQATPASDHKPKGHALRYRGVAYHPAQRSFAVERIGRPMIYRGIAYFGEPRVEAPAGAKGERRYRGVVH</sequence>